<name>A0ACB0M1J8_TRIPR</name>
<sequence>MGILYLVLLYLLPIFILFIIHIHKTKSTRRTSLIPPGPKPLPIIGNLHQIDPSSPHQSLWQLSKHYGPIMSLHLGNIPTLVVSSARMAKEVLKTHDLKFASRPAFLGLRKLTYNGLDLGFAPYSPYWREMKKLCVLHLFSSQRVHSFRPIRENEVAQLIQKLSQYDGDEKGVNLSEILMFLTNTIICKIAFGKKYDFDYEEEVEFGSGQRRSKLQVLLNEAQALLTEFYFSDNFLLLGWVDRVRGTLRRLDKTFKELDLIYQRVIDDHIDNLARPKSKEQEVADIIDIFLQMMNNHSLSFDLTLNHIKAILMNIFLAGTDTSAATVVWAMTALMNNPRVMNKVQMEIKNLYEDKDFINEDDIEKLPYLKSVVKETLRLFPPSPLLLPRETIENCYIDGYEIKPKTLVHVNAWAIARDPDNWEDPEDFYPERFFTSSIDFKGKNFELIPFGSGRRMCPAMNMGVVTVELILANLVHSFDWKLPNDFDKEQVLDTQMKPGITMHKKIDLYLVPRKRSP</sequence>
<comment type="caution">
    <text evidence="1">The sequence shown here is derived from an EMBL/GenBank/DDBJ whole genome shotgun (WGS) entry which is preliminary data.</text>
</comment>
<accession>A0ACB0M1J8</accession>
<reference evidence="1" key="1">
    <citation type="submission" date="2023-10" db="EMBL/GenBank/DDBJ databases">
        <authorList>
            <person name="Rodriguez Cubillos JULIANA M."/>
            <person name="De Vega J."/>
        </authorList>
    </citation>
    <scope>NUCLEOTIDE SEQUENCE</scope>
</reference>
<dbReference type="Proteomes" id="UP001177021">
    <property type="component" value="Unassembled WGS sequence"/>
</dbReference>
<dbReference type="EMBL" id="CASHSV030000716">
    <property type="protein sequence ID" value="CAJ2675712.1"/>
    <property type="molecule type" value="Genomic_DNA"/>
</dbReference>
<proteinExistence type="predicted"/>
<evidence type="ECO:0000313" key="1">
    <source>
        <dbReference type="EMBL" id="CAJ2675712.1"/>
    </source>
</evidence>
<gene>
    <name evidence="1" type="ORF">MILVUS5_LOCUS38667</name>
</gene>
<keyword evidence="2" id="KW-1185">Reference proteome</keyword>
<evidence type="ECO:0000313" key="2">
    <source>
        <dbReference type="Proteomes" id="UP001177021"/>
    </source>
</evidence>
<organism evidence="1 2">
    <name type="scientific">Trifolium pratense</name>
    <name type="common">Red clover</name>
    <dbReference type="NCBI Taxonomy" id="57577"/>
    <lineage>
        <taxon>Eukaryota</taxon>
        <taxon>Viridiplantae</taxon>
        <taxon>Streptophyta</taxon>
        <taxon>Embryophyta</taxon>
        <taxon>Tracheophyta</taxon>
        <taxon>Spermatophyta</taxon>
        <taxon>Magnoliopsida</taxon>
        <taxon>eudicotyledons</taxon>
        <taxon>Gunneridae</taxon>
        <taxon>Pentapetalae</taxon>
        <taxon>rosids</taxon>
        <taxon>fabids</taxon>
        <taxon>Fabales</taxon>
        <taxon>Fabaceae</taxon>
        <taxon>Papilionoideae</taxon>
        <taxon>50 kb inversion clade</taxon>
        <taxon>NPAAA clade</taxon>
        <taxon>Hologalegina</taxon>
        <taxon>IRL clade</taxon>
        <taxon>Trifolieae</taxon>
        <taxon>Trifolium</taxon>
    </lineage>
</organism>
<protein>
    <submittedName>
        <fullName evidence="1">Uncharacterized protein</fullName>
    </submittedName>
</protein>